<comment type="similarity">
    <text evidence="1">Belongs to the enoyl-CoA hydratase/isomerase family.</text>
</comment>
<dbReference type="Proteomes" id="UP001059617">
    <property type="component" value="Chromosome"/>
</dbReference>
<dbReference type="PANTHER" id="PTHR43802:SF1">
    <property type="entry name" value="IP11341P-RELATED"/>
    <property type="match status" value="1"/>
</dbReference>
<dbReference type="PANTHER" id="PTHR43802">
    <property type="entry name" value="ENOYL-COA HYDRATASE"/>
    <property type="match status" value="1"/>
</dbReference>
<dbReference type="RefSeq" id="WP_259863638.1">
    <property type="nucleotide sequence ID" value="NZ_BAAAST010000014.1"/>
</dbReference>
<reference evidence="2" key="1">
    <citation type="submission" date="2021-04" db="EMBL/GenBank/DDBJ databases">
        <authorList>
            <person name="Hartkoorn R.C."/>
            <person name="Beaudoing E."/>
            <person name="Hot D."/>
        </authorList>
    </citation>
    <scope>NUCLEOTIDE SEQUENCE</scope>
    <source>
        <strain evidence="2">NRRL B-16292</strain>
    </source>
</reference>
<dbReference type="Gene3D" id="3.90.226.10">
    <property type="entry name" value="2-enoyl-CoA Hydratase, Chain A, domain 1"/>
    <property type="match status" value="1"/>
</dbReference>
<evidence type="ECO:0000313" key="3">
    <source>
        <dbReference type="Proteomes" id="UP001059617"/>
    </source>
</evidence>
<evidence type="ECO:0000313" key="2">
    <source>
        <dbReference type="EMBL" id="UWP85513.1"/>
    </source>
</evidence>
<protein>
    <submittedName>
        <fullName evidence="2">Enoyl-CoA hydratase/isomerase family protein</fullName>
    </submittedName>
</protein>
<sequence>MSVAAGPVDRLNVGGEWDTVSELLKGADVQLAKPHPIPDAQDAARLIDELTNGHLRWTAGDDGVARLTLNRPEKLNAINRDMVRGLRAAVRLAEESPDVRVLIVAGEGRAFSAGGDLAEVNALVRDRAAFDGFLDEWHDAFDAIEACSKPVIGQVHGVALAGGFELMQVCDVVIAARSARLGDQHARFGLFPAGGGTQRLARLIGLRRATWMLVTGEAIDADTAERFGLVNRVVDDEELAAVVTETARSLSRLSPRATAAIKHALRVGEGLEVHEALRAERPLALDHMASDDAQIGFEAFRHRREPDFGGGQR</sequence>
<reference evidence="2" key="2">
    <citation type="submission" date="2022-09" db="EMBL/GenBank/DDBJ databases">
        <title>Biosynthetic gene clusters of Dactylosporangioum fulvum.</title>
        <authorList>
            <person name="Caradec T."/>
        </authorList>
    </citation>
    <scope>NUCLEOTIDE SEQUENCE</scope>
    <source>
        <strain evidence="2">NRRL B-16292</strain>
    </source>
</reference>
<dbReference type="EMBL" id="CP073720">
    <property type="protein sequence ID" value="UWP85513.1"/>
    <property type="molecule type" value="Genomic_DNA"/>
</dbReference>
<organism evidence="2 3">
    <name type="scientific">Dactylosporangium fulvum</name>
    <dbReference type="NCBI Taxonomy" id="53359"/>
    <lineage>
        <taxon>Bacteria</taxon>
        <taxon>Bacillati</taxon>
        <taxon>Actinomycetota</taxon>
        <taxon>Actinomycetes</taxon>
        <taxon>Micromonosporales</taxon>
        <taxon>Micromonosporaceae</taxon>
        <taxon>Dactylosporangium</taxon>
    </lineage>
</organism>
<gene>
    <name evidence="2" type="ORF">Dfulv_15235</name>
</gene>
<accession>A0ABY5WA00</accession>
<name>A0ABY5WA00_9ACTN</name>
<keyword evidence="3" id="KW-1185">Reference proteome</keyword>
<evidence type="ECO:0000256" key="1">
    <source>
        <dbReference type="ARBA" id="ARBA00005254"/>
    </source>
</evidence>
<dbReference type="CDD" id="cd06558">
    <property type="entry name" value="crotonase-like"/>
    <property type="match status" value="1"/>
</dbReference>
<dbReference type="SUPFAM" id="SSF52096">
    <property type="entry name" value="ClpP/crotonase"/>
    <property type="match status" value="1"/>
</dbReference>
<dbReference type="InterPro" id="IPR029045">
    <property type="entry name" value="ClpP/crotonase-like_dom_sf"/>
</dbReference>
<dbReference type="Pfam" id="PF00378">
    <property type="entry name" value="ECH_1"/>
    <property type="match status" value="1"/>
</dbReference>
<proteinExistence type="inferred from homology"/>
<dbReference type="InterPro" id="IPR001753">
    <property type="entry name" value="Enoyl-CoA_hydra/iso"/>
</dbReference>